<dbReference type="GO" id="GO:0005886">
    <property type="term" value="C:plasma membrane"/>
    <property type="evidence" value="ECO:0007669"/>
    <property type="project" value="TreeGrafter"/>
</dbReference>
<dbReference type="EMBL" id="FNQV01000001">
    <property type="protein sequence ID" value="SDZ73769.1"/>
    <property type="molecule type" value="Genomic_DNA"/>
</dbReference>
<dbReference type="PIRSF" id="PIRSF016660">
    <property type="entry name" value="YedI"/>
    <property type="match status" value="1"/>
</dbReference>
<dbReference type="InterPro" id="IPR008526">
    <property type="entry name" value="YedI"/>
</dbReference>
<feature type="compositionally biased region" description="Basic and acidic residues" evidence="1">
    <location>
        <begin position="345"/>
        <end position="368"/>
    </location>
</feature>
<evidence type="ECO:0000256" key="1">
    <source>
        <dbReference type="SAM" id="MobiDB-lite"/>
    </source>
</evidence>
<reference evidence="4" key="1">
    <citation type="submission" date="2016-10" db="EMBL/GenBank/DDBJ databases">
        <authorList>
            <person name="Varghese N."/>
            <person name="Submissions S."/>
        </authorList>
    </citation>
    <scope>NUCLEOTIDE SEQUENCE [LARGE SCALE GENOMIC DNA]</scope>
    <source>
        <strain evidence="4">KPR-1</strain>
    </source>
</reference>
<feature type="transmembrane region" description="Helical" evidence="2">
    <location>
        <begin position="94"/>
        <end position="112"/>
    </location>
</feature>
<feature type="transmembrane region" description="Helical" evidence="2">
    <location>
        <begin position="231"/>
        <end position="264"/>
    </location>
</feature>
<dbReference type="Proteomes" id="UP000199288">
    <property type="component" value="Unassembled WGS sequence"/>
</dbReference>
<accession>A0A1H3VG81</accession>
<proteinExistence type="predicted"/>
<dbReference type="PANTHER" id="PTHR30503">
    <property type="entry name" value="INNER MEMBRANE PROTEIN YEDI"/>
    <property type="match status" value="1"/>
</dbReference>
<keyword evidence="2" id="KW-1133">Transmembrane helix</keyword>
<sequence>MSLSGIFVAFLRTDKGYPMSGGLVALLDDIATLARAAAASIDDVAAAAGRASAKAAGVVVDDTAVTPQYLEGIKPERELPIIKRITIGSLRNKLLIILPIALLLSQFAPWALTPILMLGGSYLCFEGMEKVWEKISGHGDDHATPVIARGPEAEDQMVKSAVLTDLILSAEIMVIALNEVANERFVARTFILIAVAIFITFLVYGVVALIVKMDDIGLALTKRESPRTQKFGHFLVAAMPKLLTTIGIIGTFAMIWVGGHIILVGLNDLGFTPPHGFVHHMEGYVSGIAGVGGFLAWVVNTIFSLLLGAIWGAILVAVMHVMPFGRKEPPSADNQLHQPHGGGSAERHGDQGASSERETHRDDESEAR</sequence>
<keyword evidence="4" id="KW-1185">Reference proteome</keyword>
<dbReference type="Pfam" id="PF05661">
    <property type="entry name" value="DUF808"/>
    <property type="match status" value="1"/>
</dbReference>
<evidence type="ECO:0008006" key="5">
    <source>
        <dbReference type="Google" id="ProtNLM"/>
    </source>
</evidence>
<keyword evidence="2" id="KW-0472">Membrane</keyword>
<evidence type="ECO:0000256" key="2">
    <source>
        <dbReference type="SAM" id="Phobius"/>
    </source>
</evidence>
<feature type="transmembrane region" description="Helical" evidence="2">
    <location>
        <begin position="284"/>
        <end position="317"/>
    </location>
</feature>
<dbReference type="AlphaFoldDB" id="A0A1H3VG81"/>
<feature type="transmembrane region" description="Helical" evidence="2">
    <location>
        <begin position="190"/>
        <end position="211"/>
    </location>
</feature>
<name>A0A1H3VG81_9ACTO</name>
<dbReference type="PANTHER" id="PTHR30503:SF3">
    <property type="entry name" value="INNER MEMBRANE PROTEIN YEDI"/>
    <property type="match status" value="1"/>
</dbReference>
<keyword evidence="2" id="KW-0812">Transmembrane</keyword>
<organism evidence="3 4">
    <name type="scientific">Bowdeniella nasicola</name>
    <dbReference type="NCBI Taxonomy" id="208480"/>
    <lineage>
        <taxon>Bacteria</taxon>
        <taxon>Bacillati</taxon>
        <taxon>Actinomycetota</taxon>
        <taxon>Actinomycetes</taxon>
        <taxon>Actinomycetales</taxon>
        <taxon>Actinomycetaceae</taxon>
        <taxon>Bowdeniella</taxon>
    </lineage>
</organism>
<evidence type="ECO:0000313" key="3">
    <source>
        <dbReference type="EMBL" id="SDZ73769.1"/>
    </source>
</evidence>
<evidence type="ECO:0000313" key="4">
    <source>
        <dbReference type="Proteomes" id="UP000199288"/>
    </source>
</evidence>
<protein>
    <recommendedName>
        <fullName evidence="5">ABC transporter</fullName>
    </recommendedName>
</protein>
<feature type="region of interest" description="Disordered" evidence="1">
    <location>
        <begin position="328"/>
        <end position="368"/>
    </location>
</feature>
<gene>
    <name evidence="3" type="ORF">SAMN02910418_00042</name>
</gene>